<dbReference type="Pfam" id="PF02655">
    <property type="entry name" value="ATP-grasp_3"/>
    <property type="match status" value="1"/>
</dbReference>
<evidence type="ECO:0000259" key="2">
    <source>
        <dbReference type="PROSITE" id="PS50975"/>
    </source>
</evidence>
<dbReference type="Gene3D" id="3.30.1490.20">
    <property type="entry name" value="ATP-grasp fold, A domain"/>
    <property type="match status" value="1"/>
</dbReference>
<sequence>MRLNVLIPDGESHLLIYVVNSLSRIRGIKIFILSNERFPSMRYSRHIYHFSYFPKTLDANNWIDNINKETEAHNIDLIMPICEHGIEMLLKHKDQLLFKDKLCLLPDYKCFMTANNKWNLVEHLSINNIPFPKTILFSKYDSLKFDHLSFPVIVKPILESGGGEGVHLFDSKEELQNYLLNNKQLVNKLIIQKYVTGYDIGCSVLCKSGSILAFTIQKATMANSKPFGPLLGAKFVYDEDLYKTIENLMKSLNWSGVSHIDLRYDMTTKEFKVIEINARYWGSLDASLIAGINFPNLYCLASLNKTFDSPEYRFIDYLNLKGLFKSFKKNIFLIFNFKFILSHTPVVYAIYDPLPTIVKYSTYSKNILAGKVKNLFKSHPKVLN</sequence>
<organism evidence="3 4">
    <name type="scientific">Pseudalgibacter alginicilyticus</name>
    <dbReference type="NCBI Taxonomy" id="1736674"/>
    <lineage>
        <taxon>Bacteria</taxon>
        <taxon>Pseudomonadati</taxon>
        <taxon>Bacteroidota</taxon>
        <taxon>Flavobacteriia</taxon>
        <taxon>Flavobacteriales</taxon>
        <taxon>Flavobacteriaceae</taxon>
        <taxon>Pseudalgibacter</taxon>
    </lineage>
</organism>
<dbReference type="GO" id="GO:0009432">
    <property type="term" value="P:SOS response"/>
    <property type="evidence" value="ECO:0007669"/>
    <property type="project" value="TreeGrafter"/>
</dbReference>
<keyword evidence="4" id="KW-1185">Reference proteome</keyword>
<dbReference type="PANTHER" id="PTHR21621">
    <property type="entry name" value="RIBOSOMAL PROTEIN S6 MODIFICATION PROTEIN"/>
    <property type="match status" value="1"/>
</dbReference>
<accession>A0A0P0CUN9</accession>
<dbReference type="AlphaFoldDB" id="A0A0P0CUN9"/>
<dbReference type="EMBL" id="CP012898">
    <property type="protein sequence ID" value="ALJ06660.1"/>
    <property type="molecule type" value="Genomic_DNA"/>
</dbReference>
<evidence type="ECO:0000256" key="1">
    <source>
        <dbReference type="PROSITE-ProRule" id="PRU00409"/>
    </source>
</evidence>
<dbReference type="InterPro" id="IPR011761">
    <property type="entry name" value="ATP-grasp"/>
</dbReference>
<dbReference type="PROSITE" id="PS50975">
    <property type="entry name" value="ATP_GRASP"/>
    <property type="match status" value="1"/>
</dbReference>
<keyword evidence="1" id="KW-0547">Nucleotide-binding</keyword>
<dbReference type="OrthoDB" id="9803907at2"/>
<dbReference type="Gene3D" id="3.30.470.20">
    <property type="entry name" value="ATP-grasp fold, B domain"/>
    <property type="match status" value="1"/>
</dbReference>
<dbReference type="GO" id="GO:0005737">
    <property type="term" value="C:cytoplasm"/>
    <property type="evidence" value="ECO:0007669"/>
    <property type="project" value="TreeGrafter"/>
</dbReference>
<dbReference type="Proteomes" id="UP000057981">
    <property type="component" value="Chromosome"/>
</dbReference>
<reference evidence="3 4" key="1">
    <citation type="submission" date="2015-10" db="EMBL/GenBank/DDBJ databases">
        <authorList>
            <person name="Gilbert D.G."/>
        </authorList>
    </citation>
    <scope>NUCLEOTIDE SEQUENCE [LARGE SCALE GENOMIC DNA]</scope>
    <source>
        <strain evidence="4">HZ-22</strain>
    </source>
</reference>
<dbReference type="RefSeq" id="WP_054731012.1">
    <property type="nucleotide sequence ID" value="NZ_CP012898.1"/>
</dbReference>
<feature type="domain" description="ATP-grasp" evidence="2">
    <location>
        <begin position="121"/>
        <end position="303"/>
    </location>
</feature>
<dbReference type="GO" id="GO:0046872">
    <property type="term" value="F:metal ion binding"/>
    <property type="evidence" value="ECO:0007669"/>
    <property type="project" value="InterPro"/>
</dbReference>
<keyword evidence="1" id="KW-0067">ATP-binding</keyword>
<dbReference type="PANTHER" id="PTHR21621:SF0">
    <property type="entry name" value="BETA-CITRYLGLUTAMATE SYNTHASE B-RELATED"/>
    <property type="match status" value="1"/>
</dbReference>
<dbReference type="SUPFAM" id="SSF56059">
    <property type="entry name" value="Glutathione synthetase ATP-binding domain-like"/>
    <property type="match status" value="1"/>
</dbReference>
<proteinExistence type="predicted"/>
<dbReference type="InterPro" id="IPR003806">
    <property type="entry name" value="ATP-grasp_PylC-type"/>
</dbReference>
<dbReference type="InterPro" id="IPR013815">
    <property type="entry name" value="ATP_grasp_subdomain_1"/>
</dbReference>
<evidence type="ECO:0000313" key="4">
    <source>
        <dbReference type="Proteomes" id="UP000057981"/>
    </source>
</evidence>
<dbReference type="GO" id="GO:0018169">
    <property type="term" value="F:ribosomal S6-glutamic acid ligase activity"/>
    <property type="evidence" value="ECO:0007669"/>
    <property type="project" value="TreeGrafter"/>
</dbReference>
<dbReference type="KEGG" id="ahz:APS56_16620"/>
<dbReference type="Gene3D" id="3.40.50.20">
    <property type="match status" value="1"/>
</dbReference>
<protein>
    <recommendedName>
        <fullName evidence="2">ATP-grasp domain-containing protein</fullName>
    </recommendedName>
</protein>
<gene>
    <name evidence="3" type="ORF">APS56_16620</name>
</gene>
<evidence type="ECO:0000313" key="3">
    <source>
        <dbReference type="EMBL" id="ALJ06660.1"/>
    </source>
</evidence>
<name>A0A0P0CUN9_9FLAO</name>
<dbReference type="GO" id="GO:0005524">
    <property type="term" value="F:ATP binding"/>
    <property type="evidence" value="ECO:0007669"/>
    <property type="project" value="UniProtKB-UniRule"/>
</dbReference>